<dbReference type="PANTHER" id="PTHR40465">
    <property type="entry name" value="CHROMOSOME 1, WHOLE GENOME SHOTGUN SEQUENCE"/>
    <property type="match status" value="1"/>
</dbReference>
<dbReference type="STRING" id="2282107.A0A286UHP1"/>
<keyword evidence="2" id="KW-1133">Transmembrane helix</keyword>
<feature type="transmembrane region" description="Helical" evidence="2">
    <location>
        <begin position="15"/>
        <end position="37"/>
    </location>
</feature>
<feature type="transmembrane region" description="Helical" evidence="2">
    <location>
        <begin position="92"/>
        <end position="111"/>
    </location>
</feature>
<name>A0A286UHP1_9AGAM</name>
<dbReference type="Pfam" id="PF20152">
    <property type="entry name" value="DUF6534"/>
    <property type="match status" value="1"/>
</dbReference>
<evidence type="ECO:0000256" key="2">
    <source>
        <dbReference type="SAM" id="Phobius"/>
    </source>
</evidence>
<feature type="transmembrane region" description="Helical" evidence="2">
    <location>
        <begin position="230"/>
        <end position="251"/>
    </location>
</feature>
<organism evidence="4 5">
    <name type="scientific">Pyrrhoderma noxium</name>
    <dbReference type="NCBI Taxonomy" id="2282107"/>
    <lineage>
        <taxon>Eukaryota</taxon>
        <taxon>Fungi</taxon>
        <taxon>Dikarya</taxon>
        <taxon>Basidiomycota</taxon>
        <taxon>Agaricomycotina</taxon>
        <taxon>Agaricomycetes</taxon>
        <taxon>Hymenochaetales</taxon>
        <taxon>Hymenochaetaceae</taxon>
        <taxon>Pyrrhoderma</taxon>
    </lineage>
</organism>
<feature type="transmembrane region" description="Helical" evidence="2">
    <location>
        <begin position="157"/>
        <end position="185"/>
    </location>
</feature>
<keyword evidence="2" id="KW-0472">Membrane</keyword>
<dbReference type="Proteomes" id="UP000217199">
    <property type="component" value="Unassembled WGS sequence"/>
</dbReference>
<protein>
    <recommendedName>
        <fullName evidence="3">DUF6534 domain-containing protein</fullName>
    </recommendedName>
</protein>
<dbReference type="EMBL" id="NBII01000005">
    <property type="protein sequence ID" value="PAV19107.1"/>
    <property type="molecule type" value="Genomic_DNA"/>
</dbReference>
<feature type="compositionally biased region" description="Polar residues" evidence="1">
    <location>
        <begin position="339"/>
        <end position="352"/>
    </location>
</feature>
<feature type="transmembrane region" description="Helical" evidence="2">
    <location>
        <begin position="123"/>
        <end position="145"/>
    </location>
</feature>
<accession>A0A286UHP1</accession>
<sequence length="352" mass="38717">MSSEGVPSLAGNWGALYVFGIITSALWGAGTVQLYLYYDIFRKTDPRALKAQVFVAWTLDTIHQILFVYSLYKVLVINFGNYANLAINSKEILSSNFVTAFVCALVQVFFVRRVWALSRKNRILTGTCIVLALAQFAFIIAYFALTISFELVEEITVYINLARAVCAVSAVTDSFLSCSVAYLLLQSRSGFARSDSAIHRIVVYAISTGIITGVCEVASLVTAFSLPGTFVYIAFFLALPKLYINSMLASLNSRQGIRRDFEPASYRTSMMPVDVQFTSTTASKPMEFAGATTVRASEEVELKPVQGCASGLTYDDKRSGEDPYGYRDDKSGPSKDFNNKSSQFRTSNINGA</sequence>
<feature type="transmembrane region" description="Helical" evidence="2">
    <location>
        <begin position="197"/>
        <end position="224"/>
    </location>
</feature>
<dbReference type="InParanoid" id="A0A286UHP1"/>
<feature type="compositionally biased region" description="Basic and acidic residues" evidence="1">
    <location>
        <begin position="314"/>
        <end position="333"/>
    </location>
</feature>
<dbReference type="OrthoDB" id="3265526at2759"/>
<evidence type="ECO:0000256" key="1">
    <source>
        <dbReference type="SAM" id="MobiDB-lite"/>
    </source>
</evidence>
<dbReference type="InterPro" id="IPR045339">
    <property type="entry name" value="DUF6534"/>
</dbReference>
<proteinExistence type="predicted"/>
<feature type="region of interest" description="Disordered" evidence="1">
    <location>
        <begin position="310"/>
        <end position="352"/>
    </location>
</feature>
<dbReference type="PANTHER" id="PTHR40465:SF1">
    <property type="entry name" value="DUF6534 DOMAIN-CONTAINING PROTEIN"/>
    <property type="match status" value="1"/>
</dbReference>
<reference evidence="4 5" key="1">
    <citation type="journal article" date="2017" name="Mol. Ecol.">
        <title>Comparative and population genomic landscape of Phellinus noxius: A hypervariable fungus causing root rot in trees.</title>
        <authorList>
            <person name="Chung C.L."/>
            <person name="Lee T.J."/>
            <person name="Akiba M."/>
            <person name="Lee H.H."/>
            <person name="Kuo T.H."/>
            <person name="Liu D."/>
            <person name="Ke H.M."/>
            <person name="Yokoi T."/>
            <person name="Roa M.B."/>
            <person name="Lu M.J."/>
            <person name="Chang Y.Y."/>
            <person name="Ann P.J."/>
            <person name="Tsai J.N."/>
            <person name="Chen C.Y."/>
            <person name="Tzean S.S."/>
            <person name="Ota Y."/>
            <person name="Hattori T."/>
            <person name="Sahashi N."/>
            <person name="Liou R.F."/>
            <person name="Kikuchi T."/>
            <person name="Tsai I.J."/>
        </authorList>
    </citation>
    <scope>NUCLEOTIDE SEQUENCE [LARGE SCALE GENOMIC DNA]</scope>
    <source>
        <strain evidence="4 5">FFPRI411160</strain>
    </source>
</reference>
<dbReference type="AlphaFoldDB" id="A0A286UHP1"/>
<feature type="domain" description="DUF6534" evidence="3">
    <location>
        <begin position="169"/>
        <end position="255"/>
    </location>
</feature>
<gene>
    <name evidence="4" type="ORF">PNOK_0595100</name>
</gene>
<evidence type="ECO:0000313" key="5">
    <source>
        <dbReference type="Proteomes" id="UP000217199"/>
    </source>
</evidence>
<keyword evidence="2" id="KW-0812">Transmembrane</keyword>
<comment type="caution">
    <text evidence="4">The sequence shown here is derived from an EMBL/GenBank/DDBJ whole genome shotgun (WGS) entry which is preliminary data.</text>
</comment>
<evidence type="ECO:0000259" key="3">
    <source>
        <dbReference type="Pfam" id="PF20152"/>
    </source>
</evidence>
<evidence type="ECO:0000313" key="4">
    <source>
        <dbReference type="EMBL" id="PAV19107.1"/>
    </source>
</evidence>
<keyword evidence="5" id="KW-1185">Reference proteome</keyword>